<evidence type="ECO:0000259" key="7">
    <source>
        <dbReference type="Pfam" id="PF01545"/>
    </source>
</evidence>
<dbReference type="EMBL" id="BKBA01000004">
    <property type="protein sequence ID" value="GEQ13400.1"/>
    <property type="molecule type" value="Genomic_DNA"/>
</dbReference>
<feature type="domain" description="Cation efflux protein transmembrane" evidence="7">
    <location>
        <begin position="23"/>
        <end position="226"/>
    </location>
</feature>
<dbReference type="SUPFAM" id="SSF161111">
    <property type="entry name" value="Cation efflux protein transmembrane domain-like"/>
    <property type="match status" value="1"/>
</dbReference>
<evidence type="ECO:0000256" key="5">
    <source>
        <dbReference type="ARBA" id="ARBA00023136"/>
    </source>
</evidence>
<dbReference type="InterPro" id="IPR058533">
    <property type="entry name" value="Cation_efflux_TM"/>
</dbReference>
<keyword evidence="4 6" id="KW-1133">Transmembrane helix</keyword>
<feature type="transmembrane region" description="Helical" evidence="6">
    <location>
        <begin position="208"/>
        <end position="226"/>
    </location>
</feature>
<name>A0A512SZQ9_9MICO</name>
<gene>
    <name evidence="8" type="ORF">KLO01_14470</name>
</gene>
<sequence>MTEHSEHSDDSQEQGGGESLFTVLVALGMNVLIAIAKSVVGAITGSASMVAEAAHSWADAGNEVFLVIAERRAARPADANHPWGHGREAYVWSMFAAFGLFTAGAIVSIWHGVDSLRSGAEEEADYVWAYAVLAIAFVLEGVSFLQARRQTRATARRFGLSTLPFIIRTSNPTLRAVFFEDAAALLGIVIAAAGIGMHELTGDARWDAVGSIAVGLLLGALAIFLIGRNRDFLVGQAGSADLRLGALEHLLAQSGVERVTYLHLEFVGPGRMLLVAAVDLVGDDTERQVATRLHELSDAVTEQELVVDAIITLSRPDDSSLDPAALRGARE</sequence>
<dbReference type="Pfam" id="PF01545">
    <property type="entry name" value="Cation_efflux"/>
    <property type="match status" value="1"/>
</dbReference>
<feature type="transmembrane region" description="Helical" evidence="6">
    <location>
        <begin position="126"/>
        <end position="147"/>
    </location>
</feature>
<dbReference type="RefSeq" id="WP_246136100.1">
    <property type="nucleotide sequence ID" value="NZ_BAABDN010000001.1"/>
</dbReference>
<keyword evidence="9" id="KW-1185">Reference proteome</keyword>
<keyword evidence="5 6" id="KW-0472">Membrane</keyword>
<evidence type="ECO:0000256" key="2">
    <source>
        <dbReference type="ARBA" id="ARBA00022448"/>
    </source>
</evidence>
<keyword evidence="2" id="KW-0813">Transport</keyword>
<protein>
    <submittedName>
        <fullName evidence="8">Cation diffusion facilitator transporter</fullName>
    </submittedName>
</protein>
<dbReference type="InterPro" id="IPR002524">
    <property type="entry name" value="Cation_efflux"/>
</dbReference>
<dbReference type="Gene3D" id="1.20.1510.10">
    <property type="entry name" value="Cation efflux protein transmembrane domain"/>
    <property type="match status" value="1"/>
</dbReference>
<dbReference type="GO" id="GO:0008324">
    <property type="term" value="F:monoatomic cation transmembrane transporter activity"/>
    <property type="evidence" value="ECO:0007669"/>
    <property type="project" value="InterPro"/>
</dbReference>
<feature type="transmembrane region" description="Helical" evidence="6">
    <location>
        <begin position="89"/>
        <end position="111"/>
    </location>
</feature>
<feature type="transmembrane region" description="Helical" evidence="6">
    <location>
        <begin position="177"/>
        <end position="196"/>
    </location>
</feature>
<comment type="subcellular location">
    <subcellularLocation>
        <location evidence="1">Membrane</location>
        <topology evidence="1">Multi-pass membrane protein</topology>
    </subcellularLocation>
</comment>
<feature type="transmembrane region" description="Helical" evidence="6">
    <location>
        <begin position="20"/>
        <end position="40"/>
    </location>
</feature>
<dbReference type="AlphaFoldDB" id="A0A512SZQ9"/>
<dbReference type="GO" id="GO:0016020">
    <property type="term" value="C:membrane"/>
    <property type="evidence" value="ECO:0007669"/>
    <property type="project" value="UniProtKB-SubCell"/>
</dbReference>
<accession>A0A512SZQ9</accession>
<evidence type="ECO:0000256" key="4">
    <source>
        <dbReference type="ARBA" id="ARBA00022989"/>
    </source>
</evidence>
<evidence type="ECO:0000313" key="8">
    <source>
        <dbReference type="EMBL" id="GEQ13400.1"/>
    </source>
</evidence>
<dbReference type="PANTHER" id="PTHR13414">
    <property type="entry name" value="HUEL-CATION TRANSPORTER"/>
    <property type="match status" value="1"/>
</dbReference>
<dbReference type="GO" id="GO:0006829">
    <property type="term" value="P:zinc ion transport"/>
    <property type="evidence" value="ECO:0007669"/>
    <property type="project" value="InterPro"/>
</dbReference>
<comment type="caution">
    <text evidence="8">The sequence shown here is derived from an EMBL/GenBank/DDBJ whole genome shotgun (WGS) entry which is preliminary data.</text>
</comment>
<dbReference type="NCBIfam" id="TIGR01297">
    <property type="entry name" value="CDF"/>
    <property type="match status" value="1"/>
</dbReference>
<dbReference type="InterPro" id="IPR027469">
    <property type="entry name" value="Cation_efflux_TMD_sf"/>
</dbReference>
<proteinExistence type="predicted"/>
<dbReference type="InterPro" id="IPR040177">
    <property type="entry name" value="SLC30A9"/>
</dbReference>
<dbReference type="Proteomes" id="UP000321793">
    <property type="component" value="Unassembled WGS sequence"/>
</dbReference>
<organism evidence="8 9">
    <name type="scientific">Knoellia locipacati</name>
    <dbReference type="NCBI Taxonomy" id="882824"/>
    <lineage>
        <taxon>Bacteria</taxon>
        <taxon>Bacillati</taxon>
        <taxon>Actinomycetota</taxon>
        <taxon>Actinomycetes</taxon>
        <taxon>Micrococcales</taxon>
        <taxon>Intrasporangiaceae</taxon>
        <taxon>Knoellia</taxon>
    </lineage>
</organism>
<evidence type="ECO:0000256" key="6">
    <source>
        <dbReference type="SAM" id="Phobius"/>
    </source>
</evidence>
<evidence type="ECO:0000256" key="1">
    <source>
        <dbReference type="ARBA" id="ARBA00004141"/>
    </source>
</evidence>
<dbReference type="PANTHER" id="PTHR13414:SF9">
    <property type="entry name" value="PROTON-COUPLED ZINC ANTIPORTER SLC30A9, MITOCHONDRIAL"/>
    <property type="match status" value="1"/>
</dbReference>
<keyword evidence="3 6" id="KW-0812">Transmembrane</keyword>
<reference evidence="8 9" key="1">
    <citation type="submission" date="2019-07" db="EMBL/GenBank/DDBJ databases">
        <title>Whole genome shotgun sequence of Knoellia locipacati NBRC 109775.</title>
        <authorList>
            <person name="Hosoyama A."/>
            <person name="Uohara A."/>
            <person name="Ohji S."/>
            <person name="Ichikawa N."/>
        </authorList>
    </citation>
    <scope>NUCLEOTIDE SEQUENCE [LARGE SCALE GENOMIC DNA]</scope>
    <source>
        <strain evidence="8 9">NBRC 109775</strain>
    </source>
</reference>
<evidence type="ECO:0000313" key="9">
    <source>
        <dbReference type="Proteomes" id="UP000321793"/>
    </source>
</evidence>
<evidence type="ECO:0000256" key="3">
    <source>
        <dbReference type="ARBA" id="ARBA00022692"/>
    </source>
</evidence>